<dbReference type="Proteomes" id="UP000515146">
    <property type="component" value="Unplaced"/>
</dbReference>
<sequence>ILASEDDDDSDEEDDDDDDEYDDRFSRFQIERKKDEMASDLEDDDDDDDNDNDGLPDVKAWGRDKKSYYHTDYIDKDYRSQKQRDQDLAQYEEEEALQIQKRLLESISDQDLGIDLLLENIRPKSEKLSTTIVEQQTVESTIKTLPIGLTKEQKLAILKQESPELDLLKNDFENYWNEIREKLQPLVFEFAQSKDSNPQALNILKLRLILLTNYLAHISLYSSMKCNSADRQSVKDHPIIKRLFTYKKLIKQLDDWIEMNVEFTRQIEFALDSIRNKRPIRFIQEEDIIAEQQQDSIVDQNMDFESIMNFMDDSESDDDDLMKNDTTGEEEEKRAITYEMEKNKGLTPKRKREQRNPRVKYRKKYEKAVIRRKGQVRLPRKELQKYGGEMTGINVRSVKSVKFK</sequence>
<keyword evidence="7" id="KW-1185">Reference proteome</keyword>
<comment type="subcellular location">
    <subcellularLocation>
        <location evidence="1">Nucleus</location>
    </subcellularLocation>
</comment>
<name>A0A6P6XQD0_DERPT</name>
<dbReference type="GO" id="GO:0000462">
    <property type="term" value="P:maturation of SSU-rRNA from tricistronic rRNA transcript (SSU-rRNA, 5.8S rRNA, LSU-rRNA)"/>
    <property type="evidence" value="ECO:0007669"/>
    <property type="project" value="TreeGrafter"/>
</dbReference>
<gene>
    <name evidence="8" type="primary">LOC113788838</name>
</gene>
<dbReference type="OMA" id="EEYIRPQ"/>
<dbReference type="AlphaFoldDB" id="A0A6P6XQD0"/>
<dbReference type="Pfam" id="PF04000">
    <property type="entry name" value="Sas10_Utp3"/>
    <property type="match status" value="1"/>
</dbReference>
<feature type="region of interest" description="Disordered" evidence="5">
    <location>
        <begin position="340"/>
        <end position="364"/>
    </location>
</feature>
<dbReference type="OrthoDB" id="1924577at2759"/>
<feature type="region of interest" description="Disordered" evidence="5">
    <location>
        <begin position="1"/>
        <end position="61"/>
    </location>
</feature>
<feature type="compositionally biased region" description="Acidic residues" evidence="5">
    <location>
        <begin position="1"/>
        <end position="22"/>
    </location>
</feature>
<organism evidence="7 8">
    <name type="scientific">Dermatophagoides pteronyssinus</name>
    <name type="common">European house dust mite</name>
    <dbReference type="NCBI Taxonomy" id="6956"/>
    <lineage>
        <taxon>Eukaryota</taxon>
        <taxon>Metazoa</taxon>
        <taxon>Ecdysozoa</taxon>
        <taxon>Arthropoda</taxon>
        <taxon>Chelicerata</taxon>
        <taxon>Arachnida</taxon>
        <taxon>Acari</taxon>
        <taxon>Acariformes</taxon>
        <taxon>Sarcoptiformes</taxon>
        <taxon>Astigmata</taxon>
        <taxon>Psoroptidia</taxon>
        <taxon>Analgoidea</taxon>
        <taxon>Pyroglyphidae</taxon>
        <taxon>Dermatophagoidinae</taxon>
        <taxon>Dermatophagoides</taxon>
    </lineage>
</organism>
<dbReference type="FunCoup" id="A0A6P6XQD0">
    <property type="interactions" value="1289"/>
</dbReference>
<dbReference type="RefSeq" id="XP_027194099.1">
    <property type="nucleotide sequence ID" value="XM_027338298.1"/>
</dbReference>
<dbReference type="Pfam" id="PF09368">
    <property type="entry name" value="Sas10"/>
    <property type="match status" value="1"/>
</dbReference>
<evidence type="ECO:0000256" key="1">
    <source>
        <dbReference type="ARBA" id="ARBA00004123"/>
    </source>
</evidence>
<keyword evidence="3" id="KW-0597">Phosphoprotein</keyword>
<comment type="similarity">
    <text evidence="2">Belongs to the SAS10 family.</text>
</comment>
<dbReference type="PANTHER" id="PTHR13237:SF8">
    <property type="entry name" value="SOMETHING ABOUT SILENCING PROTEIN 10"/>
    <property type="match status" value="1"/>
</dbReference>
<dbReference type="GO" id="GO:0032040">
    <property type="term" value="C:small-subunit processome"/>
    <property type="evidence" value="ECO:0007669"/>
    <property type="project" value="TreeGrafter"/>
</dbReference>
<evidence type="ECO:0000256" key="3">
    <source>
        <dbReference type="ARBA" id="ARBA00022553"/>
    </source>
</evidence>
<evidence type="ECO:0000256" key="2">
    <source>
        <dbReference type="ARBA" id="ARBA00010979"/>
    </source>
</evidence>
<evidence type="ECO:0000313" key="7">
    <source>
        <dbReference type="Proteomes" id="UP000515146"/>
    </source>
</evidence>
<proteinExistence type="inferred from homology"/>
<accession>A0A6P6XQD0</accession>
<dbReference type="KEGG" id="dpte:113788838"/>
<feature type="compositionally biased region" description="Basic residues" evidence="5">
    <location>
        <begin position="347"/>
        <end position="364"/>
    </location>
</feature>
<evidence type="ECO:0000259" key="6">
    <source>
        <dbReference type="Pfam" id="PF09368"/>
    </source>
</evidence>
<keyword evidence="4" id="KW-0539">Nucleus</keyword>
<dbReference type="PANTHER" id="PTHR13237">
    <property type="entry name" value="SOMETHING ABOUT SILENCING PROTEIN 10-RELATED"/>
    <property type="match status" value="1"/>
</dbReference>
<feature type="domain" description="Sas10 C-terminal" evidence="6">
    <location>
        <begin position="330"/>
        <end position="403"/>
    </location>
</feature>
<dbReference type="InParanoid" id="A0A6P6XQD0"/>
<dbReference type="InterPro" id="IPR018972">
    <property type="entry name" value="Sas10_C_dom"/>
</dbReference>
<dbReference type="InterPro" id="IPR007146">
    <property type="entry name" value="Sas10/Utp3/C1D"/>
</dbReference>
<evidence type="ECO:0000256" key="4">
    <source>
        <dbReference type="ARBA" id="ARBA00023242"/>
    </source>
</evidence>
<feature type="compositionally biased region" description="Acidic residues" evidence="5">
    <location>
        <begin position="38"/>
        <end position="54"/>
    </location>
</feature>
<evidence type="ECO:0000313" key="8">
    <source>
        <dbReference type="RefSeq" id="XP_027194099.1"/>
    </source>
</evidence>
<evidence type="ECO:0000256" key="5">
    <source>
        <dbReference type="SAM" id="MobiDB-lite"/>
    </source>
</evidence>
<reference evidence="8" key="1">
    <citation type="submission" date="2025-08" db="UniProtKB">
        <authorList>
            <consortium name="RefSeq"/>
        </authorList>
    </citation>
    <scope>IDENTIFICATION</scope>
    <source>
        <strain evidence="8">Airmid</strain>
    </source>
</reference>
<feature type="non-terminal residue" evidence="8">
    <location>
        <position position="1"/>
    </location>
</feature>
<feature type="compositionally biased region" description="Basic and acidic residues" evidence="5">
    <location>
        <begin position="23"/>
        <end position="37"/>
    </location>
</feature>
<protein>
    <submittedName>
        <fullName evidence="8">Something about silencing protein 10-like</fullName>
    </submittedName>
</protein>